<dbReference type="InterPro" id="IPR027463">
    <property type="entry name" value="AcrB_DN_DC_subdom"/>
</dbReference>
<feature type="transmembrane region" description="Helical" evidence="1">
    <location>
        <begin position="384"/>
        <end position="408"/>
    </location>
</feature>
<dbReference type="SUPFAM" id="SSF82866">
    <property type="entry name" value="Multidrug efflux transporter AcrB transmembrane domain"/>
    <property type="match status" value="2"/>
</dbReference>
<feature type="transmembrane region" description="Helical" evidence="1">
    <location>
        <begin position="520"/>
        <end position="537"/>
    </location>
</feature>
<dbReference type="PANTHER" id="PTHR32063">
    <property type="match status" value="1"/>
</dbReference>
<dbReference type="PANTHER" id="PTHR32063:SF0">
    <property type="entry name" value="SWARMING MOTILITY PROTEIN SWRC"/>
    <property type="match status" value="1"/>
</dbReference>
<dbReference type="Pfam" id="PF00873">
    <property type="entry name" value="ACR_tran"/>
    <property type="match status" value="1"/>
</dbReference>
<dbReference type="Proteomes" id="UP000004671">
    <property type="component" value="Chromosome"/>
</dbReference>
<accession>H1XRV8</accession>
<dbReference type="Gene3D" id="3.30.2090.10">
    <property type="entry name" value="Multidrug efflux transporter AcrB TolC docking domain, DN and DC subdomains"/>
    <property type="match status" value="2"/>
</dbReference>
<dbReference type="Gene3D" id="3.30.70.1440">
    <property type="entry name" value="Multidrug efflux transporter AcrB pore domain"/>
    <property type="match status" value="1"/>
</dbReference>
<proteinExistence type="predicted"/>
<feature type="transmembrane region" description="Helical" evidence="1">
    <location>
        <begin position="332"/>
        <end position="351"/>
    </location>
</feature>
<name>H1XRV8_CALAY</name>
<feature type="transmembrane region" description="Helical" evidence="1">
    <location>
        <begin position="358"/>
        <end position="378"/>
    </location>
</feature>
<feature type="transmembrane region" description="Helical" evidence="1">
    <location>
        <begin position="843"/>
        <end position="859"/>
    </location>
</feature>
<dbReference type="InterPro" id="IPR001036">
    <property type="entry name" value="Acrflvin-R"/>
</dbReference>
<protein>
    <submittedName>
        <fullName evidence="2">Acriflavin resistance protein</fullName>
    </submittedName>
</protein>
<feature type="transmembrane region" description="Helical" evidence="1">
    <location>
        <begin position="465"/>
        <end position="487"/>
    </location>
</feature>
<keyword evidence="1" id="KW-0812">Transmembrane</keyword>
<dbReference type="InParanoid" id="H1XRV8"/>
<dbReference type="GO" id="GO:0042910">
    <property type="term" value="F:xenobiotic transmembrane transporter activity"/>
    <property type="evidence" value="ECO:0007669"/>
    <property type="project" value="TreeGrafter"/>
</dbReference>
<dbReference type="SUPFAM" id="SSF82714">
    <property type="entry name" value="Multidrug efflux transporter AcrB TolC docking domain, DN and DC subdomains"/>
    <property type="match status" value="2"/>
</dbReference>
<dbReference type="Gene3D" id="1.20.1640.10">
    <property type="entry name" value="Multidrug efflux transporter AcrB transmembrane domain"/>
    <property type="match status" value="2"/>
</dbReference>
<dbReference type="FunCoup" id="H1XRV8">
    <property type="interactions" value="363"/>
</dbReference>
<gene>
    <name evidence="2" type="ORF">Calab_1700</name>
</gene>
<dbReference type="PaxDb" id="880073-Calab_1700"/>
<evidence type="ECO:0000313" key="2">
    <source>
        <dbReference type="EMBL" id="EHO41318.1"/>
    </source>
</evidence>
<feature type="transmembrane region" description="Helical" evidence="1">
    <location>
        <begin position="866"/>
        <end position="888"/>
    </location>
</feature>
<dbReference type="OrthoDB" id="366306at2"/>
<sequence length="1002" mass="112618" precursor="true">MNSLLRSLYKRPITIFMFFLGLLILGAISLKELEISLLPPLNFPQITVHVSYSNSSPEEVEQNITRYLEEAFSTVNGVTDVISRSLSGESIITLKFAWGTDMKYAALNVRQQADRVYSYFPKQAGRPVVNLKQPQNRPIVTLALSGNSLWELKRFAEYVLKKRMEQIPGIAEAAIIGAPVREIKVYIDPDFLRIYGFSYNDIEQALKNNNILISGGSIKKGHFRLALRINSEVQSVEDIAQIPVLNRKRGTFVPLKKLARVIDGSKEPESLARINGKPCIAIDIYKESQSNTLKINSQIEKVVKEIRDAFPDIKIHTIYSQASFIRTTINNVSYAILSGAVLAIAVLFFFLSNWRAPLIIAISIPVSVIIAFLCMKYFGIGLNIISLAGLALGGGMLVDNSIVVLENIHRYRENGFTTFEAAVNGASEVALPITASTLTTIAVFIPILFLKDVSAAVFTQEAETVTFALLASLLVSLTLLPVIFILLEKKRKTVSENVLVSKGLERFYESGINFTLKRENLFLSVVFFLLILSLFLLKNLDRRLLPETDQHAVEMRCNYLPGVSLNYIDKHIQRTEKILKEQQGIKYYYAELGKKQGVFLEPDERKLNRSYLYIQLDKNQNSNRFIHHFKEKNRSGEKIQIEYRKIEPALSGVLGKKEAPLSVFISSPSLKILDSLGHALVQKIEEIQPGAIYNSNFFERYPTISLDLDLERMALYDLTASDVAQLLKVALNGVVATQLRDFDRKIDVLVKAEESFRENLDKLLNLRINNYPIRNFVKIKRTNELSYIERKNQNRVFRLDLNVENISNFVKKLNTQIEEIDRPSDSNIYLGGEWQESGKSIKQLYFAFIMAIVLVYLILAAQFESFLAPFVIMFTVPLALIGIIPALLITGMTINIMSVIGLVVIVGIVVNDGILKIDFIQRHQRKGMNLNDAIHAAGKMRIRPIVMTTVTTLFGLLPLALGIGPGADFQQPMAIAIIGGEGVATILTLFVLPLLYKKLVSK</sequence>
<dbReference type="Gene3D" id="3.30.70.1430">
    <property type="entry name" value="Multidrug efflux transporter AcrB pore domain"/>
    <property type="match status" value="2"/>
</dbReference>
<dbReference type="eggNOG" id="COG0841">
    <property type="taxonomic scope" value="Bacteria"/>
</dbReference>
<keyword evidence="3" id="KW-1185">Reference proteome</keyword>
<dbReference type="EMBL" id="CM001402">
    <property type="protein sequence ID" value="EHO41318.1"/>
    <property type="molecule type" value="Genomic_DNA"/>
</dbReference>
<dbReference type="Gene3D" id="3.30.70.1320">
    <property type="entry name" value="Multidrug efflux transporter AcrB pore domain like"/>
    <property type="match status" value="1"/>
</dbReference>
<reference evidence="2 3" key="1">
    <citation type="submission" date="2011-09" db="EMBL/GenBank/DDBJ databases">
        <title>The permanent draft genome of Caldithrix abyssi DSM 13497.</title>
        <authorList>
            <consortium name="US DOE Joint Genome Institute (JGI-PGF)"/>
            <person name="Lucas S."/>
            <person name="Han J."/>
            <person name="Lapidus A."/>
            <person name="Bruce D."/>
            <person name="Goodwin L."/>
            <person name="Pitluck S."/>
            <person name="Peters L."/>
            <person name="Kyrpides N."/>
            <person name="Mavromatis K."/>
            <person name="Ivanova N."/>
            <person name="Mikhailova N."/>
            <person name="Chertkov O."/>
            <person name="Detter J.C."/>
            <person name="Tapia R."/>
            <person name="Han C."/>
            <person name="Land M."/>
            <person name="Hauser L."/>
            <person name="Markowitz V."/>
            <person name="Cheng J.-F."/>
            <person name="Hugenholtz P."/>
            <person name="Woyke T."/>
            <person name="Wu D."/>
            <person name="Spring S."/>
            <person name="Brambilla E."/>
            <person name="Klenk H.-P."/>
            <person name="Eisen J.A."/>
        </authorList>
    </citation>
    <scope>NUCLEOTIDE SEQUENCE [LARGE SCALE GENOMIC DNA]</scope>
    <source>
        <strain evidence="2 3">DSM 13497</strain>
    </source>
</reference>
<evidence type="ECO:0000256" key="1">
    <source>
        <dbReference type="SAM" id="Phobius"/>
    </source>
</evidence>
<dbReference type="AlphaFoldDB" id="H1XRV8"/>
<evidence type="ECO:0000313" key="3">
    <source>
        <dbReference type="Proteomes" id="UP000004671"/>
    </source>
</evidence>
<organism evidence="2 3">
    <name type="scientific">Caldithrix abyssi DSM 13497</name>
    <dbReference type="NCBI Taxonomy" id="880073"/>
    <lineage>
        <taxon>Bacteria</taxon>
        <taxon>Pseudomonadati</taxon>
        <taxon>Calditrichota</taxon>
        <taxon>Calditrichia</taxon>
        <taxon>Calditrichales</taxon>
        <taxon>Calditrichaceae</taxon>
        <taxon>Caldithrix</taxon>
    </lineage>
</organism>
<dbReference type="SUPFAM" id="SSF82693">
    <property type="entry name" value="Multidrug efflux transporter AcrB pore domain, PN1, PN2, PC1 and PC2 subdomains"/>
    <property type="match status" value="2"/>
</dbReference>
<dbReference type="GO" id="GO:0005886">
    <property type="term" value="C:plasma membrane"/>
    <property type="evidence" value="ECO:0007669"/>
    <property type="project" value="TreeGrafter"/>
</dbReference>
<keyword evidence="1" id="KW-0472">Membrane</keyword>
<dbReference type="RefSeq" id="WP_006928416.1">
    <property type="nucleotide sequence ID" value="NZ_CM001402.1"/>
</dbReference>
<keyword evidence="1" id="KW-1133">Transmembrane helix</keyword>
<dbReference type="STRING" id="880073.Cabys_430"/>
<dbReference type="HOGENOM" id="CLU_002755_1_2_0"/>
<feature type="transmembrane region" description="Helical" evidence="1">
    <location>
        <begin position="12"/>
        <end position="30"/>
    </location>
</feature>
<feature type="transmembrane region" description="Helical" evidence="1">
    <location>
        <begin position="973"/>
        <end position="996"/>
    </location>
</feature>
<feature type="transmembrane region" description="Helical" evidence="1">
    <location>
        <begin position="894"/>
        <end position="915"/>
    </location>
</feature>
<dbReference type="PRINTS" id="PR00702">
    <property type="entry name" value="ACRIFLAVINRP"/>
</dbReference>
<feature type="transmembrane region" description="Helical" evidence="1">
    <location>
        <begin position="429"/>
        <end position="450"/>
    </location>
</feature>
<feature type="transmembrane region" description="Helical" evidence="1">
    <location>
        <begin position="945"/>
        <end position="967"/>
    </location>
</feature>